<dbReference type="GO" id="GO:0000724">
    <property type="term" value="P:double-strand break repair via homologous recombination"/>
    <property type="evidence" value="ECO:0007669"/>
    <property type="project" value="TreeGrafter"/>
</dbReference>
<gene>
    <name evidence="8" type="primary">Mcm9</name>
    <name evidence="8" type="ORF">ZAPATR_R13541</name>
</gene>
<comment type="similarity">
    <text evidence="1 5">Belongs to the MCM family.</text>
</comment>
<dbReference type="GO" id="GO:0005634">
    <property type="term" value="C:nucleus"/>
    <property type="evidence" value="ECO:0007669"/>
    <property type="project" value="UniProtKB-SubCell"/>
</dbReference>
<dbReference type="InterPro" id="IPR001208">
    <property type="entry name" value="MCM_dom"/>
</dbReference>
<feature type="region of interest" description="Disordered" evidence="6">
    <location>
        <begin position="581"/>
        <end position="756"/>
    </location>
</feature>
<feature type="compositionally biased region" description="Polar residues" evidence="6">
    <location>
        <begin position="661"/>
        <end position="678"/>
    </location>
</feature>
<dbReference type="PROSITE" id="PS50051">
    <property type="entry name" value="MCM_2"/>
    <property type="match status" value="1"/>
</dbReference>
<keyword evidence="2 5" id="KW-0547">Nucleotide-binding</keyword>
<feature type="non-terminal residue" evidence="8">
    <location>
        <position position="780"/>
    </location>
</feature>
<feature type="compositionally biased region" description="Low complexity" evidence="6">
    <location>
        <begin position="504"/>
        <end position="523"/>
    </location>
</feature>
<feature type="compositionally biased region" description="Polar residues" evidence="6">
    <location>
        <begin position="689"/>
        <end position="708"/>
    </location>
</feature>
<dbReference type="InterPro" id="IPR031327">
    <property type="entry name" value="MCM"/>
</dbReference>
<dbReference type="GO" id="GO:0003697">
    <property type="term" value="F:single-stranded DNA binding"/>
    <property type="evidence" value="ECO:0007669"/>
    <property type="project" value="TreeGrafter"/>
</dbReference>
<keyword evidence="8" id="KW-0378">Hydrolase</keyword>
<feature type="compositionally biased region" description="Basic and acidic residues" evidence="6">
    <location>
        <begin position="623"/>
        <end position="654"/>
    </location>
</feature>
<evidence type="ECO:0000256" key="1">
    <source>
        <dbReference type="ARBA" id="ARBA00008010"/>
    </source>
</evidence>
<keyword evidence="3 5" id="KW-0067">ATP-binding</keyword>
<evidence type="ECO:0000256" key="3">
    <source>
        <dbReference type="ARBA" id="ARBA00022840"/>
    </source>
</evidence>
<evidence type="ECO:0000256" key="4">
    <source>
        <dbReference type="ARBA" id="ARBA00023125"/>
    </source>
</evidence>
<dbReference type="GO" id="GO:0042555">
    <property type="term" value="C:MCM complex"/>
    <property type="evidence" value="ECO:0007669"/>
    <property type="project" value="TreeGrafter"/>
</dbReference>
<dbReference type="PANTHER" id="PTHR11630:SF48">
    <property type="entry name" value="DNA HELICASE MCM9"/>
    <property type="match status" value="1"/>
</dbReference>
<protein>
    <submittedName>
        <fullName evidence="8">MCM9 helicase</fullName>
    </submittedName>
</protein>
<dbReference type="GO" id="GO:0017116">
    <property type="term" value="F:single-stranded DNA helicase activity"/>
    <property type="evidence" value="ECO:0007669"/>
    <property type="project" value="TreeGrafter"/>
</dbReference>
<feature type="compositionally biased region" description="Basic and acidic residues" evidence="6">
    <location>
        <begin position="584"/>
        <end position="596"/>
    </location>
</feature>
<keyword evidence="9" id="KW-1185">Reference proteome</keyword>
<dbReference type="InterPro" id="IPR041562">
    <property type="entry name" value="MCM_lid"/>
</dbReference>
<dbReference type="AlphaFoldDB" id="A0A7L3G008"/>
<keyword evidence="4 5" id="KW-0238">DNA-binding</keyword>
<dbReference type="SMART" id="SM00350">
    <property type="entry name" value="MCM"/>
    <property type="match status" value="1"/>
</dbReference>
<dbReference type="Proteomes" id="UP000557426">
    <property type="component" value="Unassembled WGS sequence"/>
</dbReference>
<feature type="region of interest" description="Disordered" evidence="6">
    <location>
        <begin position="379"/>
        <end position="471"/>
    </location>
</feature>
<evidence type="ECO:0000256" key="5">
    <source>
        <dbReference type="RuleBase" id="RU004070"/>
    </source>
</evidence>
<sequence>SSGLTVTAVKDFGEWNLEAGALVLADGGLCCIDEFNSIKEHDRTSIHEAMEQQTISVAKAGLVCKLNTRTTILAATNPKGHYDPNESVSVNIALGSPLLSRFDLVLVLLDTKNEEWDRIISSFILQNKGCPSKSEKLWSMEKMKTYFSLIKRIQPKLSDDSNLVLVRYYQMQRQSDCRNAARTTIRLLESLIRLAEAHARLMFRDTVTLEDAVTVVSVMESSMQGGALLGGINALHTSFPEHPMAQYRTQCELILERLELQDLLHKELQRLDRLQKEHSHQLQPEEKSFSATTRCLNKDTFGQSKQMFQSEPSSQQDNSSRPQPPSPEGSCEGDAHLEPLCNSARGNDKNTNHLIKHSKRGDDGSLAWFDSLEDSNTDAEETLQKKSPVPRIRPNNLASKPLCKTSCSEERSVSVQREGNGMRESLATVTPHAPLEPDKVSKISGRAEGQGCVPSGADTQDTASPSASVQESVITQHVSKSWRKLHTEKSHGFFTSTQDPEAGALPAALPLSDLPDLSSDADSVLGEEKSSVPVAAKTATVSLRKRSSQVVKETEVVSSHKPEILDSESPPAAKLAKFSFRPRTKLDNSSEKKNEEFSLFQSESTFKPGEQLQGEQLPEECCPPEKSKMTLSRLEKNSLKKHSVDNKVREERQALGKRTRASASICSDVSFEAMSSPSTEKKREGKLGSPSTGKVRSSTLAKLSSFSFASRPKSKSETSPTTETDSNRQSHSPLLRVHVSNPSRRKSFALGSGSKASVVTQKSLFSIAELDDAALDFDWD</sequence>
<name>A0A7L3G008_9GRUI</name>
<dbReference type="EMBL" id="VZTU01033804">
    <property type="protein sequence ID" value="NXT85627.1"/>
    <property type="molecule type" value="Genomic_DNA"/>
</dbReference>
<feature type="compositionally biased region" description="Polar residues" evidence="6">
    <location>
        <begin position="457"/>
        <end position="471"/>
    </location>
</feature>
<dbReference type="GO" id="GO:0005524">
    <property type="term" value="F:ATP binding"/>
    <property type="evidence" value="ECO:0007669"/>
    <property type="project" value="UniProtKB-KW"/>
</dbReference>
<dbReference type="SUPFAM" id="SSF52540">
    <property type="entry name" value="P-loop containing nucleoside triphosphate hydrolases"/>
    <property type="match status" value="1"/>
</dbReference>
<reference evidence="8 9" key="1">
    <citation type="submission" date="2019-09" db="EMBL/GenBank/DDBJ databases">
        <title>Bird 10,000 Genomes (B10K) Project - Family phase.</title>
        <authorList>
            <person name="Zhang G."/>
        </authorList>
    </citation>
    <scope>NUCLEOTIDE SEQUENCE [LARGE SCALE GENOMIC DNA]</scope>
    <source>
        <strain evidence="8">B10K-DU-011-47</strain>
        <tissue evidence="8">Mixed tissue sample</tissue>
    </source>
</reference>
<dbReference type="Pfam" id="PF00493">
    <property type="entry name" value="MCM"/>
    <property type="match status" value="1"/>
</dbReference>
<dbReference type="GO" id="GO:0016787">
    <property type="term" value="F:hydrolase activity"/>
    <property type="evidence" value="ECO:0007669"/>
    <property type="project" value="UniProtKB-KW"/>
</dbReference>
<evidence type="ECO:0000256" key="6">
    <source>
        <dbReference type="SAM" id="MobiDB-lite"/>
    </source>
</evidence>
<feature type="region of interest" description="Disordered" evidence="6">
    <location>
        <begin position="306"/>
        <end position="364"/>
    </location>
</feature>
<comment type="caution">
    <text evidence="8">The sequence shown here is derived from an EMBL/GenBank/DDBJ whole genome shotgun (WGS) entry which is preliminary data.</text>
</comment>
<feature type="non-terminal residue" evidence="8">
    <location>
        <position position="1"/>
    </location>
</feature>
<feature type="compositionally biased region" description="Low complexity" evidence="6">
    <location>
        <begin position="608"/>
        <end position="620"/>
    </location>
</feature>
<dbReference type="Gene3D" id="3.40.50.300">
    <property type="entry name" value="P-loop containing nucleotide triphosphate hydrolases"/>
    <property type="match status" value="1"/>
</dbReference>
<evidence type="ECO:0000313" key="9">
    <source>
        <dbReference type="Proteomes" id="UP000557426"/>
    </source>
</evidence>
<feature type="domain" description="MCM C-terminal AAA(+) ATPase" evidence="7">
    <location>
        <begin position="1"/>
        <end position="124"/>
    </location>
</feature>
<feature type="compositionally biased region" description="Polar residues" evidence="6">
    <location>
        <begin position="306"/>
        <end position="321"/>
    </location>
</feature>
<organism evidence="8 9">
    <name type="scientific">Zapornia atra</name>
    <name type="common">Henderson crake</name>
    <dbReference type="NCBI Taxonomy" id="2585822"/>
    <lineage>
        <taxon>Eukaryota</taxon>
        <taxon>Metazoa</taxon>
        <taxon>Chordata</taxon>
        <taxon>Craniata</taxon>
        <taxon>Vertebrata</taxon>
        <taxon>Euteleostomi</taxon>
        <taxon>Archelosauria</taxon>
        <taxon>Archosauria</taxon>
        <taxon>Dinosauria</taxon>
        <taxon>Saurischia</taxon>
        <taxon>Theropoda</taxon>
        <taxon>Coelurosauria</taxon>
        <taxon>Aves</taxon>
        <taxon>Neognathae</taxon>
        <taxon>Neoaves</taxon>
        <taxon>Gruiformes</taxon>
        <taxon>Rallidae</taxon>
        <taxon>Zapornia</taxon>
    </lineage>
</organism>
<evidence type="ECO:0000259" key="7">
    <source>
        <dbReference type="PROSITE" id="PS50051"/>
    </source>
</evidence>
<dbReference type="InterPro" id="IPR027417">
    <property type="entry name" value="P-loop_NTPase"/>
</dbReference>
<dbReference type="PANTHER" id="PTHR11630">
    <property type="entry name" value="DNA REPLICATION LICENSING FACTOR MCM FAMILY MEMBER"/>
    <property type="match status" value="1"/>
</dbReference>
<accession>A0A7L3G008</accession>
<dbReference type="Pfam" id="PF17855">
    <property type="entry name" value="MCM_lid"/>
    <property type="match status" value="1"/>
</dbReference>
<evidence type="ECO:0000313" key="8">
    <source>
        <dbReference type="EMBL" id="NXT85627.1"/>
    </source>
</evidence>
<evidence type="ECO:0000256" key="2">
    <source>
        <dbReference type="ARBA" id="ARBA00022741"/>
    </source>
</evidence>
<proteinExistence type="inferred from homology"/>
<dbReference type="PRINTS" id="PR01657">
    <property type="entry name" value="MCMFAMILY"/>
</dbReference>
<feature type="region of interest" description="Disordered" evidence="6">
    <location>
        <begin position="493"/>
        <end position="532"/>
    </location>
</feature>
<keyword evidence="8" id="KW-0347">Helicase</keyword>